<feature type="region of interest" description="Disordered" evidence="1">
    <location>
        <begin position="1"/>
        <end position="76"/>
    </location>
</feature>
<protein>
    <submittedName>
        <fullName evidence="2">Uncharacterized protein</fullName>
    </submittedName>
</protein>
<evidence type="ECO:0000313" key="2">
    <source>
        <dbReference type="EMBL" id="KAK9903341.1"/>
    </source>
</evidence>
<dbReference type="Proteomes" id="UP001491310">
    <property type="component" value="Unassembled WGS sequence"/>
</dbReference>
<evidence type="ECO:0000313" key="3">
    <source>
        <dbReference type="Proteomes" id="UP001491310"/>
    </source>
</evidence>
<dbReference type="EMBL" id="JALJOT010000014">
    <property type="protein sequence ID" value="KAK9903341.1"/>
    <property type="molecule type" value="Genomic_DNA"/>
</dbReference>
<reference evidence="2 3" key="1">
    <citation type="journal article" date="2024" name="Nat. Commun.">
        <title>Phylogenomics reveals the evolutionary origins of lichenization in chlorophyte algae.</title>
        <authorList>
            <person name="Puginier C."/>
            <person name="Libourel C."/>
            <person name="Otte J."/>
            <person name="Skaloud P."/>
            <person name="Haon M."/>
            <person name="Grisel S."/>
            <person name="Petersen M."/>
            <person name="Berrin J.G."/>
            <person name="Delaux P.M."/>
            <person name="Dal Grande F."/>
            <person name="Keller J."/>
        </authorList>
    </citation>
    <scope>NUCLEOTIDE SEQUENCE [LARGE SCALE GENOMIC DNA]</scope>
    <source>
        <strain evidence="2 3">SAG 216-7</strain>
    </source>
</reference>
<accession>A0ABR2YDR8</accession>
<gene>
    <name evidence="2" type="ORF">WJX75_003292</name>
</gene>
<evidence type="ECO:0000256" key="1">
    <source>
        <dbReference type="SAM" id="MobiDB-lite"/>
    </source>
</evidence>
<comment type="caution">
    <text evidence="2">The sequence shown here is derived from an EMBL/GenBank/DDBJ whole genome shotgun (WGS) entry which is preliminary data.</text>
</comment>
<proteinExistence type="predicted"/>
<sequence length="76" mass="8492">MHENPDDDSSDVETHAERAIRVAQHAGAVKEGQTKSKERKRKRYNPEGGKKRKGKRPGKRQRTQQGKPQTAAKSSG</sequence>
<feature type="compositionally biased region" description="Basic residues" evidence="1">
    <location>
        <begin position="50"/>
        <end position="62"/>
    </location>
</feature>
<name>A0ABR2YDR8_9CHLO</name>
<organism evidence="2 3">
    <name type="scientific">Coccomyxa subellipsoidea</name>
    <dbReference type="NCBI Taxonomy" id="248742"/>
    <lineage>
        <taxon>Eukaryota</taxon>
        <taxon>Viridiplantae</taxon>
        <taxon>Chlorophyta</taxon>
        <taxon>core chlorophytes</taxon>
        <taxon>Trebouxiophyceae</taxon>
        <taxon>Trebouxiophyceae incertae sedis</taxon>
        <taxon>Coccomyxaceae</taxon>
        <taxon>Coccomyxa</taxon>
    </lineage>
</organism>
<keyword evidence="3" id="KW-1185">Reference proteome</keyword>
<feature type="compositionally biased region" description="Acidic residues" evidence="1">
    <location>
        <begin position="1"/>
        <end position="11"/>
    </location>
</feature>